<reference evidence="8 9" key="1">
    <citation type="submission" date="2015-01" db="EMBL/GenBank/DDBJ databases">
        <title>The Genome Sequence of Capronia semiimmersa CBS27337.</title>
        <authorList>
            <consortium name="The Broad Institute Genomics Platform"/>
            <person name="Cuomo C."/>
            <person name="de Hoog S."/>
            <person name="Gorbushina A."/>
            <person name="Stielow B."/>
            <person name="Teixiera M."/>
            <person name="Abouelleil A."/>
            <person name="Chapman S.B."/>
            <person name="Priest M."/>
            <person name="Young S.K."/>
            <person name="Wortman J."/>
            <person name="Nusbaum C."/>
            <person name="Birren B."/>
        </authorList>
    </citation>
    <scope>NUCLEOTIDE SEQUENCE [LARGE SCALE GENOMIC DNA]</scope>
    <source>
        <strain evidence="8 9">CBS 27337</strain>
    </source>
</reference>
<dbReference type="SUPFAM" id="SSF81296">
    <property type="entry name" value="E set domains"/>
    <property type="match status" value="1"/>
</dbReference>
<dbReference type="InterPro" id="IPR005066">
    <property type="entry name" value="MoCF_OxRdtse_dimer"/>
</dbReference>
<dbReference type="EMBL" id="KN846957">
    <property type="protein sequence ID" value="KIW69997.1"/>
    <property type="molecule type" value="Genomic_DNA"/>
</dbReference>
<dbReference type="InterPro" id="IPR008335">
    <property type="entry name" value="Mopterin_OxRdtase_euk"/>
</dbReference>
<sequence>MASSEDGSVEKPINREPDAGKLTESFLTPSESRSCPQPIAYDRNHGPVQHLDAKAYRLNVRSDPSLTCSDIIPGPIDVVFSIDDIASKFTQTSITAALQCAGNRRHEMRERVAEVQGIDWGDGAVMNAIWGGVPLREVLLSAGIKAPASSLPATEEIYQGLHVQFASAQETQDDTYYGASVPLSTALDPERQCLLATHMNGEPLTAKHGYPLRVIVPGIIGARSVKWLDSIVVSAEESKNHYQQRDYKVLSGEMAERIEAARDEEEKGRIKEEAEPLMDNPINSVVAVPGQDGDVLPRDDQRRVYVRGYAIPQGKDGPVVRVEVSIDRGETWHEASILDEGDENTAFSSMIGKNRESPQRGRFAWVLWECRVPVDGGLPHEDISIWSKATDKGGNTMDVERSEGEWNLRGVGYNAVEGRRGIKIE</sequence>
<feature type="domain" description="Moybdenum cofactor oxidoreductase dimerisation" evidence="7">
    <location>
        <begin position="277"/>
        <end position="414"/>
    </location>
</feature>
<keyword evidence="4" id="KW-0560">Oxidoreductase</keyword>
<dbReference type="PANTHER" id="PTHR19372:SF7">
    <property type="entry name" value="SULFITE OXIDASE, MITOCHONDRIAL"/>
    <property type="match status" value="1"/>
</dbReference>
<keyword evidence="2" id="KW-0500">Molybdenum</keyword>
<name>A0A0D2E6S5_9EURO</name>
<dbReference type="SUPFAM" id="SSF56524">
    <property type="entry name" value="Oxidoreductase molybdopterin-binding domain"/>
    <property type="match status" value="1"/>
</dbReference>
<dbReference type="GO" id="GO:0020037">
    <property type="term" value="F:heme binding"/>
    <property type="evidence" value="ECO:0007669"/>
    <property type="project" value="TreeGrafter"/>
</dbReference>
<evidence type="ECO:0000313" key="9">
    <source>
        <dbReference type="Proteomes" id="UP000054266"/>
    </source>
</evidence>
<gene>
    <name evidence="8" type="ORF">PV04_02309</name>
</gene>
<evidence type="ECO:0000259" key="6">
    <source>
        <dbReference type="Pfam" id="PF00174"/>
    </source>
</evidence>
<protein>
    <recommendedName>
        <fullName evidence="10">Sulfite oxidase</fullName>
    </recommendedName>
</protein>
<dbReference type="Gene3D" id="2.60.40.650">
    <property type="match status" value="1"/>
</dbReference>
<dbReference type="GO" id="GO:0006790">
    <property type="term" value="P:sulfur compound metabolic process"/>
    <property type="evidence" value="ECO:0007669"/>
    <property type="project" value="TreeGrafter"/>
</dbReference>
<evidence type="ECO:0000256" key="5">
    <source>
        <dbReference type="SAM" id="MobiDB-lite"/>
    </source>
</evidence>
<keyword evidence="3" id="KW-0479">Metal-binding</keyword>
<dbReference type="HOGENOM" id="CLU_003827_5_2_1"/>
<keyword evidence="9" id="KW-1185">Reference proteome</keyword>
<evidence type="ECO:0000256" key="3">
    <source>
        <dbReference type="ARBA" id="ARBA00022723"/>
    </source>
</evidence>
<accession>A0A0D2E6S5</accession>
<dbReference type="GO" id="GO:0043546">
    <property type="term" value="F:molybdopterin cofactor binding"/>
    <property type="evidence" value="ECO:0007669"/>
    <property type="project" value="TreeGrafter"/>
</dbReference>
<evidence type="ECO:0000256" key="2">
    <source>
        <dbReference type="ARBA" id="ARBA00022505"/>
    </source>
</evidence>
<comment type="cofactor">
    <cofactor evidence="1">
        <name>Mo-molybdopterin</name>
        <dbReference type="ChEBI" id="CHEBI:71302"/>
    </cofactor>
</comment>
<dbReference type="InterPro" id="IPR014756">
    <property type="entry name" value="Ig_E-set"/>
</dbReference>
<evidence type="ECO:0000256" key="1">
    <source>
        <dbReference type="ARBA" id="ARBA00001924"/>
    </source>
</evidence>
<evidence type="ECO:0008006" key="10">
    <source>
        <dbReference type="Google" id="ProtNLM"/>
    </source>
</evidence>
<dbReference type="GO" id="GO:0008482">
    <property type="term" value="F:sulfite oxidase activity"/>
    <property type="evidence" value="ECO:0007669"/>
    <property type="project" value="TreeGrafter"/>
</dbReference>
<feature type="domain" description="Oxidoreductase molybdopterin-binding" evidence="6">
    <location>
        <begin position="45"/>
        <end position="242"/>
    </location>
</feature>
<feature type="compositionally biased region" description="Polar residues" evidence="5">
    <location>
        <begin position="25"/>
        <end position="34"/>
    </location>
</feature>
<dbReference type="PANTHER" id="PTHR19372">
    <property type="entry name" value="SULFITE REDUCTASE"/>
    <property type="match status" value="1"/>
</dbReference>
<dbReference type="GO" id="GO:0030151">
    <property type="term" value="F:molybdenum ion binding"/>
    <property type="evidence" value="ECO:0007669"/>
    <property type="project" value="InterPro"/>
</dbReference>
<evidence type="ECO:0000256" key="4">
    <source>
        <dbReference type="ARBA" id="ARBA00023002"/>
    </source>
</evidence>
<dbReference type="PRINTS" id="PR00407">
    <property type="entry name" value="EUMOPTERIN"/>
</dbReference>
<dbReference type="AlphaFoldDB" id="A0A0D2E6S5"/>
<evidence type="ECO:0000259" key="7">
    <source>
        <dbReference type="Pfam" id="PF03404"/>
    </source>
</evidence>
<dbReference type="InterPro" id="IPR036374">
    <property type="entry name" value="OxRdtase_Mopterin-bd_sf"/>
</dbReference>
<organism evidence="8 9">
    <name type="scientific">Phialophora macrospora</name>
    <dbReference type="NCBI Taxonomy" id="1851006"/>
    <lineage>
        <taxon>Eukaryota</taxon>
        <taxon>Fungi</taxon>
        <taxon>Dikarya</taxon>
        <taxon>Ascomycota</taxon>
        <taxon>Pezizomycotina</taxon>
        <taxon>Eurotiomycetes</taxon>
        <taxon>Chaetothyriomycetidae</taxon>
        <taxon>Chaetothyriales</taxon>
        <taxon>Herpotrichiellaceae</taxon>
        <taxon>Phialophora</taxon>
    </lineage>
</organism>
<dbReference type="GO" id="GO:0005739">
    <property type="term" value="C:mitochondrion"/>
    <property type="evidence" value="ECO:0007669"/>
    <property type="project" value="TreeGrafter"/>
</dbReference>
<dbReference type="STRING" id="5601.A0A0D2E6S5"/>
<dbReference type="Gene3D" id="3.90.420.10">
    <property type="entry name" value="Oxidoreductase, molybdopterin-binding domain"/>
    <property type="match status" value="1"/>
</dbReference>
<dbReference type="Proteomes" id="UP000054266">
    <property type="component" value="Unassembled WGS sequence"/>
</dbReference>
<evidence type="ECO:0000313" key="8">
    <source>
        <dbReference type="EMBL" id="KIW69997.1"/>
    </source>
</evidence>
<proteinExistence type="predicted"/>
<dbReference type="InterPro" id="IPR000572">
    <property type="entry name" value="OxRdtase_Mopterin-bd_dom"/>
</dbReference>
<dbReference type="Pfam" id="PF03404">
    <property type="entry name" value="Mo-co_dimer"/>
    <property type="match status" value="1"/>
</dbReference>
<dbReference type="Pfam" id="PF00174">
    <property type="entry name" value="Oxidored_molyb"/>
    <property type="match status" value="1"/>
</dbReference>
<feature type="compositionally biased region" description="Basic and acidic residues" evidence="5">
    <location>
        <begin position="8"/>
        <end position="21"/>
    </location>
</feature>
<feature type="region of interest" description="Disordered" evidence="5">
    <location>
        <begin position="1"/>
        <end position="34"/>
    </location>
</feature>